<keyword evidence="3" id="KW-0808">Transferase</keyword>
<evidence type="ECO:0000256" key="1">
    <source>
        <dbReference type="ARBA" id="ARBA00001946"/>
    </source>
</evidence>
<proteinExistence type="inferred from homology"/>
<gene>
    <name evidence="10" type="ORF">BKD30_05880</name>
</gene>
<evidence type="ECO:0000256" key="4">
    <source>
        <dbReference type="ARBA" id="ARBA00022741"/>
    </source>
</evidence>
<dbReference type="STRING" id="554083.BKD30_05880"/>
<keyword evidence="11" id="KW-1185">Reference proteome</keyword>
<keyword evidence="7" id="KW-0443">Lipid metabolism</keyword>
<dbReference type="SUPFAM" id="SSF111331">
    <property type="entry name" value="NAD kinase/diacylglycerol kinase-like"/>
    <property type="match status" value="1"/>
</dbReference>
<evidence type="ECO:0000256" key="2">
    <source>
        <dbReference type="ARBA" id="ARBA00005983"/>
    </source>
</evidence>
<keyword evidence="4" id="KW-0547">Nucleotide-binding</keyword>
<dbReference type="InterPro" id="IPR045540">
    <property type="entry name" value="YegS/DAGK_C"/>
</dbReference>
<dbReference type="Pfam" id="PF19279">
    <property type="entry name" value="YegS_C"/>
    <property type="match status" value="1"/>
</dbReference>
<evidence type="ECO:0000256" key="8">
    <source>
        <dbReference type="ARBA" id="ARBA00023264"/>
    </source>
</evidence>
<evidence type="ECO:0000259" key="9">
    <source>
        <dbReference type="PROSITE" id="PS50146"/>
    </source>
</evidence>
<evidence type="ECO:0000256" key="5">
    <source>
        <dbReference type="ARBA" id="ARBA00022777"/>
    </source>
</evidence>
<keyword evidence="7" id="KW-0594">Phospholipid biosynthesis</keyword>
<comment type="cofactor">
    <cofactor evidence="1">
        <name>Mg(2+)</name>
        <dbReference type="ChEBI" id="CHEBI:18420"/>
    </cofactor>
</comment>
<dbReference type="Gene3D" id="3.40.50.10330">
    <property type="entry name" value="Probable inorganic polyphosphate/atp-NAD kinase, domain 1"/>
    <property type="match status" value="1"/>
</dbReference>
<evidence type="ECO:0000313" key="11">
    <source>
        <dbReference type="Proteomes" id="UP000187085"/>
    </source>
</evidence>
<evidence type="ECO:0000256" key="6">
    <source>
        <dbReference type="ARBA" id="ARBA00022840"/>
    </source>
</evidence>
<dbReference type="SMART" id="SM00046">
    <property type="entry name" value="DAGKc"/>
    <property type="match status" value="1"/>
</dbReference>
<dbReference type="PROSITE" id="PS50146">
    <property type="entry name" value="DAGK"/>
    <property type="match status" value="1"/>
</dbReference>
<dbReference type="Gene3D" id="2.60.200.40">
    <property type="match status" value="1"/>
</dbReference>
<dbReference type="InterPro" id="IPR017438">
    <property type="entry name" value="ATP-NAD_kinase_N"/>
</dbReference>
<protein>
    <recommendedName>
        <fullName evidence="9">DAGKc domain-containing protein</fullName>
    </recommendedName>
</protein>
<keyword evidence="8" id="KW-1208">Phospholipid metabolism</keyword>
<dbReference type="PANTHER" id="PTHR12358:SF54">
    <property type="entry name" value="SPHINGOSINE KINASE RELATED PROTEIN"/>
    <property type="match status" value="1"/>
</dbReference>
<dbReference type="InterPro" id="IPR001206">
    <property type="entry name" value="Diacylglycerol_kinase_cat_dom"/>
</dbReference>
<dbReference type="RefSeq" id="WP_076703137.1">
    <property type="nucleotide sequence ID" value="NZ_MRDE01000026.1"/>
</dbReference>
<name>A0A1R1LD35_9MICC</name>
<dbReference type="OrthoDB" id="3171056at2"/>
<keyword evidence="7" id="KW-0444">Lipid biosynthesis</keyword>
<accession>A0A1R1LD35</accession>
<dbReference type="AlphaFoldDB" id="A0A1R1LD35"/>
<dbReference type="Pfam" id="PF00781">
    <property type="entry name" value="DAGK_cat"/>
    <property type="match status" value="1"/>
</dbReference>
<keyword evidence="5" id="KW-0418">Kinase</keyword>
<dbReference type="EMBL" id="MRDE01000026">
    <property type="protein sequence ID" value="OMH25428.1"/>
    <property type="molecule type" value="Genomic_DNA"/>
</dbReference>
<dbReference type="GO" id="GO:0016301">
    <property type="term" value="F:kinase activity"/>
    <property type="evidence" value="ECO:0007669"/>
    <property type="project" value="UniProtKB-KW"/>
</dbReference>
<sequence length="363" mass="39123">MTETRVPLVARAVASLTGNTRVAGLSSVQTVRQRHTRSAVNGSTTPRHEGTQRVAVVINPIKGNADEARSRITLICREQGWEDPSFFETTVEDAGIQMTHDALGSDPDVVIAGGGDGTIRMVAHALAGSAVPLGIVPLGTGNLLARNLDIDPDDFVGNVEAAIFGEHRAIDTSTVRLERADGSTVEHTGLVMAGIGFDAEVIAGTRDDLKSKISWLAYGEAGVRKLIGRRRPVEMDLDARGRKRFRMRSVLVANCGLLPGGIDFIPDAVIDDGNLNVVIMAPRNLLEWFAVLGKVVFKHRRSLPAIRYYDTRDADIRTEDALMTQVDGDETGDAVAMRVTVNPGALTVRVLPPKMEKQLSHPA</sequence>
<comment type="caution">
    <text evidence="10">The sequence shown here is derived from an EMBL/GenBank/DDBJ whole genome shotgun (WGS) entry which is preliminary data.</text>
</comment>
<dbReference type="GO" id="GO:0005524">
    <property type="term" value="F:ATP binding"/>
    <property type="evidence" value="ECO:0007669"/>
    <property type="project" value="UniProtKB-KW"/>
</dbReference>
<feature type="domain" description="DAGKc" evidence="9">
    <location>
        <begin position="49"/>
        <end position="179"/>
    </location>
</feature>
<evidence type="ECO:0000313" key="10">
    <source>
        <dbReference type="EMBL" id="OMH25428.1"/>
    </source>
</evidence>
<organism evidence="10 11">
    <name type="scientific">Tersicoccus phoenicis</name>
    <dbReference type="NCBI Taxonomy" id="554083"/>
    <lineage>
        <taxon>Bacteria</taxon>
        <taxon>Bacillati</taxon>
        <taxon>Actinomycetota</taxon>
        <taxon>Actinomycetes</taxon>
        <taxon>Micrococcales</taxon>
        <taxon>Micrococcaceae</taxon>
        <taxon>Tersicoccus</taxon>
    </lineage>
</organism>
<evidence type="ECO:0000256" key="7">
    <source>
        <dbReference type="ARBA" id="ARBA00023209"/>
    </source>
</evidence>
<comment type="similarity">
    <text evidence="2">Belongs to the diacylglycerol/lipid kinase family.</text>
</comment>
<keyword evidence="6" id="KW-0067">ATP-binding</keyword>
<reference evidence="10 11" key="1">
    <citation type="submission" date="2016-12" db="EMBL/GenBank/DDBJ databases">
        <title>Draft genome of Tersicoccus phoenicis 1P05MA.</title>
        <authorList>
            <person name="Nakajima Y."/>
            <person name="Yoshizawa S."/>
            <person name="Nakamura K."/>
            <person name="Ogura Y."/>
            <person name="Hayashi T."/>
            <person name="Kogure K."/>
        </authorList>
    </citation>
    <scope>NUCLEOTIDE SEQUENCE [LARGE SCALE GENOMIC DNA]</scope>
    <source>
        <strain evidence="10 11">1p05MA</strain>
    </source>
</reference>
<dbReference type="InterPro" id="IPR016064">
    <property type="entry name" value="NAD/diacylglycerol_kinase_sf"/>
</dbReference>
<dbReference type="InterPro" id="IPR050187">
    <property type="entry name" value="Lipid_Phosphate_FormReg"/>
</dbReference>
<dbReference type="PANTHER" id="PTHR12358">
    <property type="entry name" value="SPHINGOSINE KINASE"/>
    <property type="match status" value="1"/>
</dbReference>
<dbReference type="GO" id="GO:0008654">
    <property type="term" value="P:phospholipid biosynthetic process"/>
    <property type="evidence" value="ECO:0007669"/>
    <property type="project" value="UniProtKB-KW"/>
</dbReference>
<evidence type="ECO:0000256" key="3">
    <source>
        <dbReference type="ARBA" id="ARBA00022679"/>
    </source>
</evidence>
<dbReference type="Proteomes" id="UP000187085">
    <property type="component" value="Unassembled WGS sequence"/>
</dbReference>